<gene>
    <name evidence="1" type="ORF">FJZ00_06235</name>
</gene>
<dbReference type="SUPFAM" id="SSF48208">
    <property type="entry name" value="Six-hairpin glycosidases"/>
    <property type="match status" value="1"/>
</dbReference>
<evidence type="ECO:0008006" key="3">
    <source>
        <dbReference type="Google" id="ProtNLM"/>
    </source>
</evidence>
<evidence type="ECO:0000313" key="2">
    <source>
        <dbReference type="Proteomes" id="UP000703893"/>
    </source>
</evidence>
<proteinExistence type="predicted"/>
<dbReference type="AlphaFoldDB" id="A0A938BN52"/>
<accession>A0A938BN52</accession>
<comment type="caution">
    <text evidence="1">The sequence shown here is derived from an EMBL/GenBank/DDBJ whole genome shotgun (WGS) entry which is preliminary data.</text>
</comment>
<dbReference type="GO" id="GO:0005975">
    <property type="term" value="P:carbohydrate metabolic process"/>
    <property type="evidence" value="ECO:0007669"/>
    <property type="project" value="InterPro"/>
</dbReference>
<evidence type="ECO:0000313" key="1">
    <source>
        <dbReference type="EMBL" id="MBM3274730.1"/>
    </source>
</evidence>
<sequence>MLRLEIAPPAGLPDGVTLHLLPVFDVRHMYATSAQDDYDVDVLPAGEVVVRHHGRAVVIRSQPEPALRIKQRRVPLFYRMGSGFRYQAEDGIRFQSEERFGCIVGEWQFAAGTGSCGVEFAVGRDEAEARDLFEAALSAESEQARYSEAGRLALRNGALPGVAERVFVMAEKFGMVSLESRLRLPEAGGWWFRTPWFRDVFEGYLSNWRTLLDLGLKDRIEAACTMAARLIDPISGRVPNRLPERHSDVEHLDTRGRLPDGYYHSVDATTLLFTLLDTVDGQLELDEGLFLSAFRRAAEAFLHARSDTPEGTAVLGADGLLRCVPWHSWTDGKRQVDFGGHMLADMPIRVPRQWQIEELVAGRTPGEVYRDQLLPTYLLPEINAQWLRMLSWGMRHLPGEDPLRETLGRAQSLAHAAYRATFWNAAAGYLFNLVRSDGRADDVPGSPGMVAAVLLANSGIFSDGDLRQVWDTCRNRLVVMRQGKLFGILVKASDERIYYGDPQYHEAVCWPRDSAYLAALLAELGETGALDDLLLSNLAHQQEEGVMFYNHELFSLPEGRNPAGPGETAEFPVPVKNPMQWWSQWCDPFLYDVRQYRHLAGE</sequence>
<dbReference type="InterPro" id="IPR008928">
    <property type="entry name" value="6-hairpin_glycosidase_sf"/>
</dbReference>
<dbReference type="EMBL" id="VGJX01000309">
    <property type="protein sequence ID" value="MBM3274730.1"/>
    <property type="molecule type" value="Genomic_DNA"/>
</dbReference>
<name>A0A938BN52_9BACT</name>
<dbReference type="Proteomes" id="UP000703893">
    <property type="component" value="Unassembled WGS sequence"/>
</dbReference>
<reference evidence="1 2" key="1">
    <citation type="submission" date="2019-03" db="EMBL/GenBank/DDBJ databases">
        <title>Lake Tanganyika Metagenome-Assembled Genomes (MAGs).</title>
        <authorList>
            <person name="Tran P."/>
        </authorList>
    </citation>
    <scope>NUCLEOTIDE SEQUENCE [LARGE SCALE GENOMIC DNA]</scope>
    <source>
        <strain evidence="1">K_DeepCast_65m_m2_236</strain>
    </source>
</reference>
<protein>
    <recommendedName>
        <fullName evidence="3">Glycogen debranching enzyme C-terminal domain-containing protein</fullName>
    </recommendedName>
</protein>
<organism evidence="1 2">
    <name type="scientific">Candidatus Tanganyikabacteria bacterium</name>
    <dbReference type="NCBI Taxonomy" id="2961651"/>
    <lineage>
        <taxon>Bacteria</taxon>
        <taxon>Bacillati</taxon>
        <taxon>Candidatus Sericytochromatia</taxon>
        <taxon>Candidatus Tanganyikabacteria</taxon>
    </lineage>
</organism>